<name>A0ABR7YDL8_9SPHI</name>
<evidence type="ECO:0000313" key="2">
    <source>
        <dbReference type="EMBL" id="MBD1429386.1"/>
    </source>
</evidence>
<dbReference type="Pfam" id="PF22292">
    <property type="entry name" value="DUF6965"/>
    <property type="match status" value="1"/>
</dbReference>
<gene>
    <name evidence="2" type="ORF">H8B04_07360</name>
</gene>
<comment type="caution">
    <text evidence="2">The sequence shown here is derived from an EMBL/GenBank/DDBJ whole genome shotgun (WGS) entry which is preliminary data.</text>
</comment>
<accession>A0ABR7YDL8</accession>
<dbReference type="RefSeq" id="WP_165289764.1">
    <property type="nucleotide sequence ID" value="NZ_JACOIJ010000010.1"/>
</dbReference>
<protein>
    <recommendedName>
        <fullName evidence="1">DUF6965 domain-containing protein</fullName>
    </recommendedName>
</protein>
<dbReference type="Proteomes" id="UP000651271">
    <property type="component" value="Unassembled WGS sequence"/>
</dbReference>
<proteinExistence type="predicted"/>
<sequence>MTKEELQQELLGKTYPEQVQISEDQIVVDVPLFLKVQFIELDKWQKDITKCPGYVRLMKFKEALKN</sequence>
<evidence type="ECO:0000313" key="3">
    <source>
        <dbReference type="Proteomes" id="UP000651271"/>
    </source>
</evidence>
<feature type="domain" description="DUF6965" evidence="1">
    <location>
        <begin position="1"/>
        <end position="65"/>
    </location>
</feature>
<dbReference type="InterPro" id="IPR054238">
    <property type="entry name" value="DUF6965"/>
</dbReference>
<evidence type="ECO:0000259" key="1">
    <source>
        <dbReference type="Pfam" id="PF22292"/>
    </source>
</evidence>
<organism evidence="2 3">
    <name type="scientific">Sphingobacterium litopenaei</name>
    <dbReference type="NCBI Taxonomy" id="2763500"/>
    <lineage>
        <taxon>Bacteria</taxon>
        <taxon>Pseudomonadati</taxon>
        <taxon>Bacteroidota</taxon>
        <taxon>Sphingobacteriia</taxon>
        <taxon>Sphingobacteriales</taxon>
        <taxon>Sphingobacteriaceae</taxon>
        <taxon>Sphingobacterium</taxon>
    </lineage>
</organism>
<dbReference type="EMBL" id="JACOIJ010000010">
    <property type="protein sequence ID" value="MBD1429386.1"/>
    <property type="molecule type" value="Genomic_DNA"/>
</dbReference>
<keyword evidence="3" id="KW-1185">Reference proteome</keyword>
<reference evidence="2 3" key="1">
    <citation type="submission" date="2020-08" db="EMBL/GenBank/DDBJ databases">
        <title>Sphingobacterium sp. DN04309 isolated from aquaculture water.</title>
        <authorList>
            <person name="Zhang M."/>
        </authorList>
    </citation>
    <scope>NUCLEOTIDE SEQUENCE [LARGE SCALE GENOMIC DNA]</scope>
    <source>
        <strain evidence="2 3">DN04309</strain>
    </source>
</reference>